<reference evidence="8 9" key="1">
    <citation type="submission" date="2018-06" db="EMBL/GenBank/DDBJ databases">
        <title>Genomic Encyclopedia of Type Strains, Phase IV (KMG-IV): sequencing the most valuable type-strain genomes for metagenomic binning, comparative biology and taxonomic classification.</title>
        <authorList>
            <person name="Goeker M."/>
        </authorList>
    </citation>
    <scope>NUCLEOTIDE SEQUENCE [LARGE SCALE GENOMIC DNA]</scope>
    <source>
        <strain evidence="8 9">DSM 15140</strain>
    </source>
</reference>
<dbReference type="EMBL" id="QNRI01000008">
    <property type="protein sequence ID" value="RBO95344.1"/>
    <property type="molecule type" value="Genomic_DNA"/>
</dbReference>
<gene>
    <name evidence="8" type="ORF">DES48_10854</name>
</gene>
<organism evidence="8 9">
    <name type="scientific">Paraliobacillus ryukyuensis</name>
    <dbReference type="NCBI Taxonomy" id="200904"/>
    <lineage>
        <taxon>Bacteria</taxon>
        <taxon>Bacillati</taxon>
        <taxon>Bacillota</taxon>
        <taxon>Bacilli</taxon>
        <taxon>Bacillales</taxon>
        <taxon>Bacillaceae</taxon>
        <taxon>Paraliobacillus</taxon>
    </lineage>
</organism>
<keyword evidence="4" id="KW-0808">Transferase</keyword>
<evidence type="ECO:0000256" key="4">
    <source>
        <dbReference type="ARBA" id="ARBA00022679"/>
    </source>
</evidence>
<name>A0A366E1G7_9BACI</name>
<dbReference type="SUPFAM" id="SSF51261">
    <property type="entry name" value="Duplicated hybrid motif"/>
    <property type="match status" value="1"/>
</dbReference>
<dbReference type="InterPro" id="IPR001127">
    <property type="entry name" value="PTS_EIIA_1_perm"/>
</dbReference>
<evidence type="ECO:0000256" key="3">
    <source>
        <dbReference type="ARBA" id="ARBA00022597"/>
    </source>
</evidence>
<keyword evidence="9" id="KW-1185">Reference proteome</keyword>
<feature type="domain" description="PTS EIIA type-1" evidence="7">
    <location>
        <begin position="36"/>
        <end position="139"/>
    </location>
</feature>
<evidence type="ECO:0000259" key="7">
    <source>
        <dbReference type="PROSITE" id="PS51093"/>
    </source>
</evidence>
<dbReference type="AlphaFoldDB" id="A0A366E1G7"/>
<evidence type="ECO:0000256" key="5">
    <source>
        <dbReference type="ARBA" id="ARBA00022683"/>
    </source>
</evidence>
<keyword evidence="3" id="KW-0762">Sugar transport</keyword>
<dbReference type="Gene3D" id="2.70.70.10">
    <property type="entry name" value="Glucose Permease (Domain IIA)"/>
    <property type="match status" value="1"/>
</dbReference>
<dbReference type="NCBIfam" id="TIGR00830">
    <property type="entry name" value="PTBA"/>
    <property type="match status" value="1"/>
</dbReference>
<dbReference type="Proteomes" id="UP000252254">
    <property type="component" value="Unassembled WGS sequence"/>
</dbReference>
<comment type="subcellular location">
    <subcellularLocation>
        <location evidence="1">Cytoplasm</location>
    </subcellularLocation>
</comment>
<keyword evidence="2" id="KW-0813">Transport</keyword>
<dbReference type="GO" id="GO:0009401">
    <property type="term" value="P:phosphoenolpyruvate-dependent sugar phosphotransferase system"/>
    <property type="evidence" value="ECO:0007669"/>
    <property type="project" value="UniProtKB-KW"/>
</dbReference>
<dbReference type="PANTHER" id="PTHR45008">
    <property type="entry name" value="PTS SYSTEM GLUCOSE-SPECIFIC EIIA COMPONENT"/>
    <property type="match status" value="1"/>
</dbReference>
<dbReference type="InterPro" id="IPR050890">
    <property type="entry name" value="PTS_EIIA_component"/>
</dbReference>
<dbReference type="Pfam" id="PF00358">
    <property type="entry name" value="PTS_EIIA_1"/>
    <property type="match status" value="1"/>
</dbReference>
<comment type="caution">
    <text evidence="8">The sequence shown here is derived from an EMBL/GenBank/DDBJ whole genome shotgun (WGS) entry which is preliminary data.</text>
</comment>
<evidence type="ECO:0000313" key="8">
    <source>
        <dbReference type="EMBL" id="RBO95344.1"/>
    </source>
</evidence>
<evidence type="ECO:0000256" key="2">
    <source>
        <dbReference type="ARBA" id="ARBA00022448"/>
    </source>
</evidence>
<dbReference type="GO" id="GO:0005737">
    <property type="term" value="C:cytoplasm"/>
    <property type="evidence" value="ECO:0007669"/>
    <property type="project" value="UniProtKB-SubCell"/>
</dbReference>
<protein>
    <submittedName>
        <fullName evidence="8">PTS system IIA component (Glc family)</fullName>
    </submittedName>
</protein>
<keyword evidence="6" id="KW-0418">Kinase</keyword>
<evidence type="ECO:0000256" key="6">
    <source>
        <dbReference type="ARBA" id="ARBA00022777"/>
    </source>
</evidence>
<proteinExistence type="predicted"/>
<dbReference type="PROSITE" id="PS51093">
    <property type="entry name" value="PTS_EIIA_TYPE_1"/>
    <property type="match status" value="1"/>
</dbReference>
<dbReference type="OrthoDB" id="92465at2"/>
<dbReference type="GO" id="GO:0016301">
    <property type="term" value="F:kinase activity"/>
    <property type="evidence" value="ECO:0007669"/>
    <property type="project" value="UniProtKB-KW"/>
</dbReference>
<keyword evidence="5" id="KW-0598">Phosphotransferase system</keyword>
<dbReference type="InterPro" id="IPR011055">
    <property type="entry name" value="Dup_hybrid_motif"/>
</dbReference>
<dbReference type="FunFam" id="2.70.70.10:FF:000001">
    <property type="entry name" value="PTS system glucose-specific IIA component"/>
    <property type="match status" value="1"/>
</dbReference>
<evidence type="ECO:0000313" key="9">
    <source>
        <dbReference type="Proteomes" id="UP000252254"/>
    </source>
</evidence>
<dbReference type="PANTHER" id="PTHR45008:SF1">
    <property type="entry name" value="PTS SYSTEM GLUCOSE-SPECIFIC EIIA COMPONENT"/>
    <property type="match status" value="1"/>
</dbReference>
<dbReference type="STRING" id="200904.GCA_900168775_02828"/>
<sequence>MFKKLFGKKEEQVTVEEEEVKAPVTGELVALEDVPDPTFSQKMMGDGVAFKPTDGTFVAPVSGEVVNLFPTKHAIGIKSQAGVEYLLHIGLETVALDGEGFEAHVKQGDKVEVGDKLVTVDLELVAEKADTISPLVITNEISSLDKADPQSVVKAETAVLTVHTK</sequence>
<accession>A0A366E1G7</accession>
<evidence type="ECO:0000256" key="1">
    <source>
        <dbReference type="ARBA" id="ARBA00004496"/>
    </source>
</evidence>
<dbReference type="RefSeq" id="WP_079708787.1">
    <property type="nucleotide sequence ID" value="NZ_BAABQN010000012.1"/>
</dbReference>